<evidence type="ECO:0000313" key="3">
    <source>
        <dbReference type="Proteomes" id="UP000269945"/>
    </source>
</evidence>
<evidence type="ECO:0000256" key="1">
    <source>
        <dbReference type="SAM" id="MobiDB-lite"/>
    </source>
</evidence>
<comment type="caution">
    <text evidence="2">The sequence shown here is derived from an EMBL/GenBank/DDBJ whole genome shotgun (WGS) entry which is preliminary data.</text>
</comment>
<feature type="region of interest" description="Disordered" evidence="1">
    <location>
        <begin position="38"/>
        <end position="112"/>
    </location>
</feature>
<accession>A0A9X9Q309</accession>
<name>A0A9X9Q309_GULGU</name>
<proteinExistence type="predicted"/>
<keyword evidence="3" id="KW-1185">Reference proteome</keyword>
<dbReference type="Proteomes" id="UP000269945">
    <property type="component" value="Unassembled WGS sequence"/>
</dbReference>
<dbReference type="AlphaFoldDB" id="A0A9X9Q309"/>
<evidence type="ECO:0000313" key="2">
    <source>
        <dbReference type="EMBL" id="VCW98928.1"/>
    </source>
</evidence>
<gene>
    <name evidence="2" type="ORF">BN2614_LOCUS5</name>
</gene>
<organism evidence="2 3">
    <name type="scientific">Gulo gulo</name>
    <name type="common">Wolverine</name>
    <name type="synonym">Gluton</name>
    <dbReference type="NCBI Taxonomy" id="48420"/>
    <lineage>
        <taxon>Eukaryota</taxon>
        <taxon>Metazoa</taxon>
        <taxon>Chordata</taxon>
        <taxon>Craniata</taxon>
        <taxon>Vertebrata</taxon>
        <taxon>Euteleostomi</taxon>
        <taxon>Mammalia</taxon>
        <taxon>Eutheria</taxon>
        <taxon>Laurasiatheria</taxon>
        <taxon>Carnivora</taxon>
        <taxon>Caniformia</taxon>
        <taxon>Musteloidea</taxon>
        <taxon>Mustelidae</taxon>
        <taxon>Guloninae</taxon>
        <taxon>Gulo</taxon>
    </lineage>
</organism>
<feature type="region of interest" description="Disordered" evidence="1">
    <location>
        <begin position="1"/>
        <end position="22"/>
    </location>
</feature>
<protein>
    <submittedName>
        <fullName evidence="2">Uncharacterized protein</fullName>
    </submittedName>
</protein>
<dbReference type="EMBL" id="CYRY02026940">
    <property type="protein sequence ID" value="VCW98928.1"/>
    <property type="molecule type" value="Genomic_DNA"/>
</dbReference>
<feature type="non-terminal residue" evidence="2">
    <location>
        <position position="1"/>
    </location>
</feature>
<feature type="non-terminal residue" evidence="2">
    <location>
        <position position="112"/>
    </location>
</feature>
<sequence>GLFPQPELGVLPGCPPAPAWPSGAAAEVWESWCRADTEDRARDRRHGPASLAASSATSRKDEKATEAQGGKPCWGHPLLNLPPVCRPQAAPSHAKHRAGSPHTLASTTYTHA</sequence>
<reference evidence="2 3" key="1">
    <citation type="submission" date="2018-10" db="EMBL/GenBank/DDBJ databases">
        <authorList>
            <person name="Ekblom R."/>
            <person name="Jareborg N."/>
        </authorList>
    </citation>
    <scope>NUCLEOTIDE SEQUENCE [LARGE SCALE GENOMIC DNA]</scope>
    <source>
        <tissue evidence="2">Muscle</tissue>
    </source>
</reference>
<feature type="compositionally biased region" description="Polar residues" evidence="1">
    <location>
        <begin position="103"/>
        <end position="112"/>
    </location>
</feature>